<feature type="domain" description="Ubiquitin-like" evidence="1">
    <location>
        <begin position="13"/>
        <end position="90"/>
    </location>
</feature>
<evidence type="ECO:0000313" key="2">
    <source>
        <dbReference type="EMBL" id="KAF6232821.1"/>
    </source>
</evidence>
<dbReference type="GeneID" id="59290689"/>
<dbReference type="Proteomes" id="UP000578531">
    <property type="component" value="Unassembled WGS sequence"/>
</dbReference>
<dbReference type="InterPro" id="IPR054464">
    <property type="entry name" value="ULD_fung"/>
</dbReference>
<gene>
    <name evidence="2" type="ORF">HO173_009035</name>
</gene>
<dbReference type="RefSeq" id="XP_037162247.1">
    <property type="nucleotide sequence ID" value="XM_037310931.1"/>
</dbReference>
<reference evidence="2 3" key="1">
    <citation type="journal article" date="2020" name="Genomics">
        <title>Complete, high-quality genomes from long-read metagenomic sequencing of two wolf lichen thalli reveals enigmatic genome architecture.</title>
        <authorList>
            <person name="McKenzie S.K."/>
            <person name="Walston R.F."/>
            <person name="Allen J.L."/>
        </authorList>
    </citation>
    <scope>NUCLEOTIDE SEQUENCE [LARGE SCALE GENOMIC DNA]</scope>
    <source>
        <strain evidence="2">WasteWater2</strain>
    </source>
</reference>
<sequence length="108" mass="12048">MLMDLTYNIHGSNNPIKIDDALGRILPVPSEYNLWKINAIVLDQFKVGSAHEKVSCGEYELFNGVDSRQPLSDSGLGTLVSGMSITMAFVIGLYEQQPCHMQRLVRHL</sequence>
<evidence type="ECO:0000259" key="1">
    <source>
        <dbReference type="Pfam" id="PF22893"/>
    </source>
</evidence>
<proteinExistence type="predicted"/>
<organism evidence="2 3">
    <name type="scientific">Letharia columbiana</name>
    <dbReference type="NCBI Taxonomy" id="112416"/>
    <lineage>
        <taxon>Eukaryota</taxon>
        <taxon>Fungi</taxon>
        <taxon>Dikarya</taxon>
        <taxon>Ascomycota</taxon>
        <taxon>Pezizomycotina</taxon>
        <taxon>Lecanoromycetes</taxon>
        <taxon>OSLEUM clade</taxon>
        <taxon>Lecanoromycetidae</taxon>
        <taxon>Lecanorales</taxon>
        <taxon>Lecanorineae</taxon>
        <taxon>Parmeliaceae</taxon>
        <taxon>Letharia</taxon>
    </lineage>
</organism>
<dbReference type="EMBL" id="JACCJC010000045">
    <property type="protein sequence ID" value="KAF6232821.1"/>
    <property type="molecule type" value="Genomic_DNA"/>
</dbReference>
<dbReference type="AlphaFoldDB" id="A0A8H6L274"/>
<dbReference type="OrthoDB" id="3045089at2759"/>
<protein>
    <recommendedName>
        <fullName evidence="1">Ubiquitin-like domain-containing protein</fullName>
    </recommendedName>
</protein>
<keyword evidence="3" id="KW-1185">Reference proteome</keyword>
<name>A0A8H6L274_9LECA</name>
<accession>A0A8H6L274</accession>
<evidence type="ECO:0000313" key="3">
    <source>
        <dbReference type="Proteomes" id="UP000578531"/>
    </source>
</evidence>
<comment type="caution">
    <text evidence="2">The sequence shown here is derived from an EMBL/GenBank/DDBJ whole genome shotgun (WGS) entry which is preliminary data.</text>
</comment>
<dbReference type="Pfam" id="PF22893">
    <property type="entry name" value="ULD_2"/>
    <property type="match status" value="1"/>
</dbReference>